<dbReference type="Pfam" id="PF02518">
    <property type="entry name" value="HATPase_c"/>
    <property type="match status" value="1"/>
</dbReference>
<reference evidence="5 6" key="1">
    <citation type="journal article" date="2011" name="J. Bacteriol.">
        <title>Genome sequence of 'Pedosphaera parvula' Ellin514, an aerobic Verrucomicrobial isolate from pasture soil.</title>
        <authorList>
            <person name="Kant R."/>
            <person name="van Passel M.W."/>
            <person name="Sangwan P."/>
            <person name="Palva A."/>
            <person name="Lucas S."/>
            <person name="Copeland A."/>
            <person name="Lapidus A."/>
            <person name="Glavina Del Rio T."/>
            <person name="Dalin E."/>
            <person name="Tice H."/>
            <person name="Bruce D."/>
            <person name="Goodwin L."/>
            <person name="Pitluck S."/>
            <person name="Chertkov O."/>
            <person name="Larimer F.W."/>
            <person name="Land M.L."/>
            <person name="Hauser L."/>
            <person name="Brettin T.S."/>
            <person name="Detter J.C."/>
            <person name="Han S."/>
            <person name="de Vos W.M."/>
            <person name="Janssen P.H."/>
            <person name="Smidt H."/>
        </authorList>
    </citation>
    <scope>NUCLEOTIDE SEQUENCE [LARGE SCALE GENOMIC DNA]</scope>
    <source>
        <strain evidence="5 6">Ellin514</strain>
    </source>
</reference>
<evidence type="ECO:0000256" key="2">
    <source>
        <dbReference type="ARBA" id="ARBA00012438"/>
    </source>
</evidence>
<dbReference type="Pfam" id="PF00027">
    <property type="entry name" value="cNMP_binding"/>
    <property type="match status" value="1"/>
</dbReference>
<accession>B9XK58</accession>
<dbReference type="AlphaFoldDB" id="B9XK58"/>
<gene>
    <name evidence="5" type="ORF">Cflav_PD2517</name>
</gene>
<dbReference type="RefSeq" id="WP_007416201.1">
    <property type="nucleotide sequence ID" value="NZ_ABOX02000024.1"/>
</dbReference>
<dbReference type="InterPro" id="IPR004358">
    <property type="entry name" value="Sig_transdc_His_kin-like_C"/>
</dbReference>
<dbReference type="Proteomes" id="UP000003688">
    <property type="component" value="Unassembled WGS sequence"/>
</dbReference>
<name>B9XK58_PEDPL</name>
<dbReference type="InterPro" id="IPR018490">
    <property type="entry name" value="cNMP-bd_dom_sf"/>
</dbReference>
<feature type="domain" description="Cyclic nucleotide-binding" evidence="3">
    <location>
        <begin position="14"/>
        <end position="115"/>
    </location>
</feature>
<keyword evidence="6" id="KW-1185">Reference proteome</keyword>
<sequence>MSETLIGELRKLSLFESLKEDEIACLEDGRERTLAVGEVFFSEGDVADFFSILLEGELRITRRYGKQDIVMATHQPGMFSGEISLLLDLPALASAKAVKPSRVAVFSKESFWKILRVCPSVAGVILRTMAMRIRNVEGFSQQREKLISLGTMAAGLAHELNNPAAAAARAAVHLQATTSDVQTYACHLNRVLDAAQWEILVDASSEAVRRGAEAPNLDALEQSDKEEAVSTWLDEQAIPDAWQRAASFVNAGVDQKWLGDLVAKLPPQSVNDALGWLEARISLKNLLNEIEQSTKRISELVKAVKSYSYMDQTPLQQVDVHEGLESTLTMLGHKMKGLTVVRDYDRNLPRIMAYGNELNQVWTNLLDNAADAAKSDGTICVKTYSDDGQIVVAISDNGKGIDPELQPRIFEPFFTTKGVGSGTGLGLMISNRIVADRHAGEIEFDSKPGRTEFRVRLPINKEKMG</sequence>
<dbReference type="InterPro" id="IPR003594">
    <property type="entry name" value="HATPase_dom"/>
</dbReference>
<dbReference type="OrthoDB" id="178645at2"/>
<dbReference type="CDD" id="cd00038">
    <property type="entry name" value="CAP_ED"/>
    <property type="match status" value="1"/>
</dbReference>
<evidence type="ECO:0000256" key="1">
    <source>
        <dbReference type="ARBA" id="ARBA00000085"/>
    </source>
</evidence>
<dbReference type="STRING" id="320771.Cflav_PD2517"/>
<dbReference type="EC" id="2.7.13.3" evidence="2"/>
<dbReference type="Gene3D" id="1.10.287.130">
    <property type="match status" value="1"/>
</dbReference>
<dbReference type="PROSITE" id="PS50042">
    <property type="entry name" value="CNMP_BINDING_3"/>
    <property type="match status" value="1"/>
</dbReference>
<dbReference type="SMART" id="SM00387">
    <property type="entry name" value="HATPase_c"/>
    <property type="match status" value="1"/>
</dbReference>
<dbReference type="PANTHER" id="PTHR43065">
    <property type="entry name" value="SENSOR HISTIDINE KINASE"/>
    <property type="match status" value="1"/>
</dbReference>
<evidence type="ECO:0000259" key="3">
    <source>
        <dbReference type="PROSITE" id="PS50042"/>
    </source>
</evidence>
<dbReference type="PROSITE" id="PS50109">
    <property type="entry name" value="HIS_KIN"/>
    <property type="match status" value="1"/>
</dbReference>
<dbReference type="InterPro" id="IPR036890">
    <property type="entry name" value="HATPase_C_sf"/>
</dbReference>
<dbReference type="InterPro" id="IPR000595">
    <property type="entry name" value="cNMP-bd_dom"/>
</dbReference>
<feature type="domain" description="Histidine kinase" evidence="4">
    <location>
        <begin position="284"/>
        <end position="461"/>
    </location>
</feature>
<dbReference type="InterPro" id="IPR005467">
    <property type="entry name" value="His_kinase_dom"/>
</dbReference>
<dbReference type="PRINTS" id="PR00344">
    <property type="entry name" value="BCTRLSENSOR"/>
</dbReference>
<dbReference type="SMART" id="SM00100">
    <property type="entry name" value="cNMP"/>
    <property type="match status" value="1"/>
</dbReference>
<comment type="catalytic activity">
    <reaction evidence="1">
        <text>ATP + protein L-histidine = ADP + protein N-phospho-L-histidine.</text>
        <dbReference type="EC" id="2.7.13.3"/>
    </reaction>
</comment>
<dbReference type="Gene3D" id="3.30.565.10">
    <property type="entry name" value="Histidine kinase-like ATPase, C-terminal domain"/>
    <property type="match status" value="1"/>
</dbReference>
<evidence type="ECO:0000259" key="4">
    <source>
        <dbReference type="PROSITE" id="PS50109"/>
    </source>
</evidence>
<evidence type="ECO:0000313" key="6">
    <source>
        <dbReference type="Proteomes" id="UP000003688"/>
    </source>
</evidence>
<dbReference type="GO" id="GO:0004673">
    <property type="term" value="F:protein histidine kinase activity"/>
    <property type="evidence" value="ECO:0007669"/>
    <property type="project" value="UniProtKB-EC"/>
</dbReference>
<dbReference type="InterPro" id="IPR014710">
    <property type="entry name" value="RmlC-like_jellyroll"/>
</dbReference>
<dbReference type="SUPFAM" id="SSF51206">
    <property type="entry name" value="cAMP-binding domain-like"/>
    <property type="match status" value="1"/>
</dbReference>
<comment type="caution">
    <text evidence="5">The sequence shown here is derived from an EMBL/GenBank/DDBJ whole genome shotgun (WGS) entry which is preliminary data.</text>
</comment>
<dbReference type="SUPFAM" id="SSF55874">
    <property type="entry name" value="ATPase domain of HSP90 chaperone/DNA topoisomerase II/histidine kinase"/>
    <property type="match status" value="1"/>
</dbReference>
<dbReference type="PANTHER" id="PTHR43065:SF48">
    <property type="entry name" value="HISTIDINE KINASE"/>
    <property type="match status" value="1"/>
</dbReference>
<proteinExistence type="predicted"/>
<evidence type="ECO:0000313" key="5">
    <source>
        <dbReference type="EMBL" id="EEF59696.1"/>
    </source>
</evidence>
<dbReference type="Gene3D" id="2.60.120.10">
    <property type="entry name" value="Jelly Rolls"/>
    <property type="match status" value="1"/>
</dbReference>
<protein>
    <recommendedName>
        <fullName evidence="2">histidine kinase</fullName>
        <ecNumber evidence="2">2.7.13.3</ecNumber>
    </recommendedName>
</protein>
<organism evidence="5 6">
    <name type="scientific">Pedosphaera parvula (strain Ellin514)</name>
    <dbReference type="NCBI Taxonomy" id="320771"/>
    <lineage>
        <taxon>Bacteria</taxon>
        <taxon>Pseudomonadati</taxon>
        <taxon>Verrucomicrobiota</taxon>
        <taxon>Pedosphaerae</taxon>
        <taxon>Pedosphaerales</taxon>
        <taxon>Pedosphaeraceae</taxon>
        <taxon>Pedosphaera</taxon>
    </lineage>
</organism>
<dbReference type="EMBL" id="ABOX02000024">
    <property type="protein sequence ID" value="EEF59696.1"/>
    <property type="molecule type" value="Genomic_DNA"/>
</dbReference>